<evidence type="ECO:0000313" key="2">
    <source>
        <dbReference type="EMBL" id="ONK72557.1"/>
    </source>
</evidence>
<feature type="region of interest" description="Disordered" evidence="1">
    <location>
        <begin position="74"/>
        <end position="132"/>
    </location>
</feature>
<dbReference type="Proteomes" id="UP000243459">
    <property type="component" value="Chromosome 4"/>
</dbReference>
<gene>
    <name evidence="2" type="ORF">A4U43_C04F20660</name>
</gene>
<organism evidence="2 3">
    <name type="scientific">Asparagus officinalis</name>
    <name type="common">Garden asparagus</name>
    <dbReference type="NCBI Taxonomy" id="4686"/>
    <lineage>
        <taxon>Eukaryota</taxon>
        <taxon>Viridiplantae</taxon>
        <taxon>Streptophyta</taxon>
        <taxon>Embryophyta</taxon>
        <taxon>Tracheophyta</taxon>
        <taxon>Spermatophyta</taxon>
        <taxon>Magnoliopsida</taxon>
        <taxon>Liliopsida</taxon>
        <taxon>Asparagales</taxon>
        <taxon>Asparagaceae</taxon>
        <taxon>Asparagoideae</taxon>
        <taxon>Asparagus</taxon>
    </lineage>
</organism>
<dbReference type="AlphaFoldDB" id="A0A5P1F562"/>
<evidence type="ECO:0000313" key="3">
    <source>
        <dbReference type="Proteomes" id="UP000243459"/>
    </source>
</evidence>
<evidence type="ECO:0000256" key="1">
    <source>
        <dbReference type="SAM" id="MobiDB-lite"/>
    </source>
</evidence>
<dbReference type="EMBL" id="CM007384">
    <property type="protein sequence ID" value="ONK72557.1"/>
    <property type="molecule type" value="Genomic_DNA"/>
</dbReference>
<protein>
    <submittedName>
        <fullName evidence="2">Uncharacterized protein</fullName>
    </submittedName>
</protein>
<reference evidence="3" key="1">
    <citation type="journal article" date="2017" name="Nat. Commun.">
        <title>The asparagus genome sheds light on the origin and evolution of a young Y chromosome.</title>
        <authorList>
            <person name="Harkess A."/>
            <person name="Zhou J."/>
            <person name="Xu C."/>
            <person name="Bowers J.E."/>
            <person name="Van der Hulst R."/>
            <person name="Ayyampalayam S."/>
            <person name="Mercati F."/>
            <person name="Riccardi P."/>
            <person name="McKain M.R."/>
            <person name="Kakrana A."/>
            <person name="Tang H."/>
            <person name="Ray J."/>
            <person name="Groenendijk J."/>
            <person name="Arikit S."/>
            <person name="Mathioni S.M."/>
            <person name="Nakano M."/>
            <person name="Shan H."/>
            <person name="Telgmann-Rauber A."/>
            <person name="Kanno A."/>
            <person name="Yue Z."/>
            <person name="Chen H."/>
            <person name="Li W."/>
            <person name="Chen Y."/>
            <person name="Xu X."/>
            <person name="Zhang Y."/>
            <person name="Luo S."/>
            <person name="Chen H."/>
            <person name="Gao J."/>
            <person name="Mao Z."/>
            <person name="Pires J.C."/>
            <person name="Luo M."/>
            <person name="Kudrna D."/>
            <person name="Wing R.A."/>
            <person name="Meyers B.C."/>
            <person name="Yi K."/>
            <person name="Kong H."/>
            <person name="Lavrijsen P."/>
            <person name="Sunseri F."/>
            <person name="Falavigna A."/>
            <person name="Ye Y."/>
            <person name="Leebens-Mack J.H."/>
            <person name="Chen G."/>
        </authorList>
    </citation>
    <scope>NUCLEOTIDE SEQUENCE [LARGE SCALE GENOMIC DNA]</scope>
    <source>
        <strain evidence="3">cv. DH0086</strain>
    </source>
</reference>
<name>A0A5P1F562_ASPOF</name>
<proteinExistence type="predicted"/>
<dbReference type="Gramene" id="ONK72557">
    <property type="protein sequence ID" value="ONK72557"/>
    <property type="gene ID" value="A4U43_C04F20660"/>
</dbReference>
<keyword evidence="3" id="KW-1185">Reference proteome</keyword>
<accession>A0A5P1F562</accession>
<sequence>MGAFPIDQKVAASQSVAKISSPQAVGEDAAAVPAHEADVVILDNRSRARGEGVEITMTEVEEAEAPIVAEKAGYSSARDSWVSQPKEKESEEVETEVQSTPLPTSIVTAPTCPTLAPGPSIVPSASLPSLTP</sequence>